<dbReference type="OrthoDB" id="10339409at2759"/>
<name>A0A9P3FII3_9PEZI</name>
<dbReference type="EMBL" id="BOLY01000008">
    <property type="protein sequence ID" value="GIZ48858.1"/>
    <property type="molecule type" value="Genomic_DNA"/>
</dbReference>
<dbReference type="AlphaFoldDB" id="A0A9P3FII3"/>
<proteinExistence type="predicted"/>
<evidence type="ECO:0000313" key="3">
    <source>
        <dbReference type="Proteomes" id="UP000825890"/>
    </source>
</evidence>
<sequence length="292" mass="32308">MPMPLHDDFSGGGWLTNPAQVVPRPRIEASEVIATLSHWLSHGTKPADKTLALAWYQDEKQEQAVKQLFKWLGCAAVVAGGPYGEITEEDFVYLIKFALLGAGFFVMRVDFLDKTIREHYMSITHYRSVDTNVKTKNKDHHKQQRAIDSLVRDRFKSLIDRPATSTSELANLTKFEHANHELVASLLKDTESCLVDLEKVLGPERAALRRSLMLSEEAKAPGRDRATHQLPLGPRLNKLVAESKAKPSAEVARVQQAPVVADAKPKSMSTGLSSGSALMMVLLLVAVLVFMA</sequence>
<keyword evidence="1" id="KW-0472">Membrane</keyword>
<comment type="caution">
    <text evidence="2">The sequence shown here is derived from an EMBL/GenBank/DDBJ whole genome shotgun (WGS) entry which is preliminary data.</text>
</comment>
<dbReference type="Proteomes" id="UP000825890">
    <property type="component" value="Unassembled WGS sequence"/>
</dbReference>
<dbReference type="GeneID" id="68297477"/>
<keyword evidence="1" id="KW-1133">Transmembrane helix</keyword>
<evidence type="ECO:0000256" key="1">
    <source>
        <dbReference type="SAM" id="Phobius"/>
    </source>
</evidence>
<protein>
    <submittedName>
        <fullName evidence="2">Uncharacterized protein</fullName>
    </submittedName>
</protein>
<gene>
    <name evidence="2" type="ORF">CKM354_001190200</name>
</gene>
<accession>A0A9P3FII3</accession>
<organism evidence="2 3">
    <name type="scientific">Cercospora kikuchii</name>
    <dbReference type="NCBI Taxonomy" id="84275"/>
    <lineage>
        <taxon>Eukaryota</taxon>
        <taxon>Fungi</taxon>
        <taxon>Dikarya</taxon>
        <taxon>Ascomycota</taxon>
        <taxon>Pezizomycotina</taxon>
        <taxon>Dothideomycetes</taxon>
        <taxon>Dothideomycetidae</taxon>
        <taxon>Mycosphaerellales</taxon>
        <taxon>Mycosphaerellaceae</taxon>
        <taxon>Cercospora</taxon>
    </lineage>
</organism>
<dbReference type="RefSeq" id="XP_044663345.1">
    <property type="nucleotide sequence ID" value="XM_044807410.1"/>
</dbReference>
<feature type="transmembrane region" description="Helical" evidence="1">
    <location>
        <begin position="272"/>
        <end position="291"/>
    </location>
</feature>
<keyword evidence="1" id="KW-0812">Transmembrane</keyword>
<evidence type="ECO:0000313" key="2">
    <source>
        <dbReference type="EMBL" id="GIZ48858.1"/>
    </source>
</evidence>
<keyword evidence="3" id="KW-1185">Reference proteome</keyword>
<reference evidence="2 3" key="1">
    <citation type="submission" date="2021-01" db="EMBL/GenBank/DDBJ databases">
        <title>Cercospora kikuchii MAFF 305040 whole genome shotgun sequence.</title>
        <authorList>
            <person name="Kashiwa T."/>
            <person name="Suzuki T."/>
        </authorList>
    </citation>
    <scope>NUCLEOTIDE SEQUENCE [LARGE SCALE GENOMIC DNA]</scope>
    <source>
        <strain evidence="2 3">MAFF 305040</strain>
    </source>
</reference>